<sequence length="38" mass="4486">MFTINDGDSLFQVFTLASSTHFIYETANEQYDYNEIEM</sequence>
<dbReference type="AlphaFoldDB" id="A0A822A9B6"/>
<evidence type="ECO:0000313" key="1">
    <source>
        <dbReference type="EMBL" id="CAF5000788.1"/>
    </source>
</evidence>
<name>A0A822A9B6_9BILA</name>
<reference evidence="1" key="1">
    <citation type="submission" date="2021-02" db="EMBL/GenBank/DDBJ databases">
        <authorList>
            <person name="Nowell W R."/>
        </authorList>
    </citation>
    <scope>NUCLEOTIDE SEQUENCE</scope>
</reference>
<gene>
    <name evidence="1" type="ORF">QYT958_LOCUS38092</name>
</gene>
<proteinExistence type="predicted"/>
<evidence type="ECO:0000313" key="2">
    <source>
        <dbReference type="Proteomes" id="UP000663848"/>
    </source>
</evidence>
<comment type="caution">
    <text evidence="1">The sequence shown here is derived from an EMBL/GenBank/DDBJ whole genome shotgun (WGS) entry which is preliminary data.</text>
</comment>
<dbReference type="Proteomes" id="UP000663848">
    <property type="component" value="Unassembled WGS sequence"/>
</dbReference>
<protein>
    <submittedName>
        <fullName evidence="1">Uncharacterized protein</fullName>
    </submittedName>
</protein>
<dbReference type="EMBL" id="CAJOBR010032843">
    <property type="protein sequence ID" value="CAF5000788.1"/>
    <property type="molecule type" value="Genomic_DNA"/>
</dbReference>
<feature type="non-terminal residue" evidence="1">
    <location>
        <position position="38"/>
    </location>
</feature>
<organism evidence="1 2">
    <name type="scientific">Rotaria socialis</name>
    <dbReference type="NCBI Taxonomy" id="392032"/>
    <lineage>
        <taxon>Eukaryota</taxon>
        <taxon>Metazoa</taxon>
        <taxon>Spiralia</taxon>
        <taxon>Gnathifera</taxon>
        <taxon>Rotifera</taxon>
        <taxon>Eurotatoria</taxon>
        <taxon>Bdelloidea</taxon>
        <taxon>Philodinida</taxon>
        <taxon>Philodinidae</taxon>
        <taxon>Rotaria</taxon>
    </lineage>
</organism>
<accession>A0A822A9B6</accession>